<dbReference type="AlphaFoldDB" id="A0A438HTL3"/>
<protein>
    <submittedName>
        <fullName evidence="1">Uncharacterized protein</fullName>
    </submittedName>
</protein>
<dbReference type="EMBL" id="QGNW01000180">
    <property type="protein sequence ID" value="RVW87811.1"/>
    <property type="molecule type" value="Genomic_DNA"/>
</dbReference>
<evidence type="ECO:0000313" key="2">
    <source>
        <dbReference type="Proteomes" id="UP000288805"/>
    </source>
</evidence>
<evidence type="ECO:0000313" key="1">
    <source>
        <dbReference type="EMBL" id="RVW87811.1"/>
    </source>
</evidence>
<sequence length="120" mass="13609">MCGVFMQTFTWYQSHFRLASIDPPCFNGCRKHLLHPSPFQHHDSHGDHQTLLFQLSPMEESTSFLLESQELLGHVDGTLVPPPRFAPADSQTPNIKHLAWKKTDQRLLSLLLFPHGGSHG</sequence>
<dbReference type="Proteomes" id="UP000288805">
    <property type="component" value="Unassembled WGS sequence"/>
</dbReference>
<comment type="caution">
    <text evidence="1">The sequence shown here is derived from an EMBL/GenBank/DDBJ whole genome shotgun (WGS) entry which is preliminary data.</text>
</comment>
<accession>A0A438HTL3</accession>
<proteinExistence type="predicted"/>
<reference evidence="1 2" key="1">
    <citation type="journal article" date="2018" name="PLoS Genet.">
        <title>Population sequencing reveals clonal diversity and ancestral inbreeding in the grapevine cultivar Chardonnay.</title>
        <authorList>
            <person name="Roach M.J."/>
            <person name="Johnson D.L."/>
            <person name="Bohlmann J."/>
            <person name="van Vuuren H.J."/>
            <person name="Jones S.J."/>
            <person name="Pretorius I.S."/>
            <person name="Schmidt S.A."/>
            <person name="Borneman A.R."/>
        </authorList>
    </citation>
    <scope>NUCLEOTIDE SEQUENCE [LARGE SCALE GENOMIC DNA]</scope>
    <source>
        <strain evidence="2">cv. Chardonnay</strain>
        <tissue evidence="1">Leaf</tissue>
    </source>
</reference>
<name>A0A438HTL3_VITVI</name>
<gene>
    <name evidence="1" type="ORF">CK203_043975</name>
</gene>
<organism evidence="1 2">
    <name type="scientific">Vitis vinifera</name>
    <name type="common">Grape</name>
    <dbReference type="NCBI Taxonomy" id="29760"/>
    <lineage>
        <taxon>Eukaryota</taxon>
        <taxon>Viridiplantae</taxon>
        <taxon>Streptophyta</taxon>
        <taxon>Embryophyta</taxon>
        <taxon>Tracheophyta</taxon>
        <taxon>Spermatophyta</taxon>
        <taxon>Magnoliopsida</taxon>
        <taxon>eudicotyledons</taxon>
        <taxon>Gunneridae</taxon>
        <taxon>Pentapetalae</taxon>
        <taxon>rosids</taxon>
        <taxon>Vitales</taxon>
        <taxon>Vitaceae</taxon>
        <taxon>Viteae</taxon>
        <taxon>Vitis</taxon>
    </lineage>
</organism>